<dbReference type="Gene3D" id="3.40.50.720">
    <property type="entry name" value="NAD(P)-binding Rossmann-like Domain"/>
    <property type="match status" value="1"/>
</dbReference>
<dbReference type="OrthoDB" id="10257049at2759"/>
<dbReference type="Gene3D" id="3.90.180.10">
    <property type="entry name" value="Medium-chain alcohol dehydrogenases, catalytic domain"/>
    <property type="match status" value="1"/>
</dbReference>
<dbReference type="InterPro" id="IPR036291">
    <property type="entry name" value="NAD(P)-bd_dom_sf"/>
</dbReference>
<dbReference type="InterPro" id="IPR013149">
    <property type="entry name" value="ADH-like_C"/>
</dbReference>
<dbReference type="SUPFAM" id="SSF51735">
    <property type="entry name" value="NAD(P)-binding Rossmann-fold domains"/>
    <property type="match status" value="1"/>
</dbReference>
<proteinExistence type="predicted"/>
<gene>
    <name evidence="2" type="ORF">OCU04_000516</name>
</gene>
<evidence type="ECO:0000313" key="3">
    <source>
        <dbReference type="Proteomes" id="UP001152300"/>
    </source>
</evidence>
<organism evidence="2 3">
    <name type="scientific">Sclerotinia nivalis</name>
    <dbReference type="NCBI Taxonomy" id="352851"/>
    <lineage>
        <taxon>Eukaryota</taxon>
        <taxon>Fungi</taxon>
        <taxon>Dikarya</taxon>
        <taxon>Ascomycota</taxon>
        <taxon>Pezizomycotina</taxon>
        <taxon>Leotiomycetes</taxon>
        <taxon>Helotiales</taxon>
        <taxon>Sclerotiniaceae</taxon>
        <taxon>Sclerotinia</taxon>
    </lineage>
</organism>
<sequence length="134" mass="14659">MEFQASASLGATALVSYDTVAVREDLRRGEIVLMHAAAGGLGLMSVQIAKAFEARVIATAPIKEKLEVARKFGAYECLDNFGGQEWWKTILEQTGGKGVDLVFDSVGLVDLSLKCLSHERRVYWPLGSRAEKEI</sequence>
<dbReference type="EMBL" id="JAPEIS010000001">
    <property type="protein sequence ID" value="KAJ8070123.1"/>
    <property type="molecule type" value="Genomic_DNA"/>
</dbReference>
<dbReference type="PANTHER" id="PTHR43677:SF4">
    <property type="entry name" value="QUINONE OXIDOREDUCTASE-LIKE PROTEIN 2"/>
    <property type="match status" value="1"/>
</dbReference>
<dbReference type="PANTHER" id="PTHR43677">
    <property type="entry name" value="SHORT-CHAIN DEHYDROGENASE/REDUCTASE"/>
    <property type="match status" value="1"/>
</dbReference>
<reference evidence="2" key="1">
    <citation type="submission" date="2022-11" db="EMBL/GenBank/DDBJ databases">
        <title>Genome Resource of Sclerotinia nivalis Strain SnTB1, a Plant Pathogen Isolated from American Ginseng.</title>
        <authorList>
            <person name="Fan S."/>
        </authorList>
    </citation>
    <scope>NUCLEOTIDE SEQUENCE</scope>
    <source>
        <strain evidence="2">SnTB1</strain>
    </source>
</reference>
<dbReference type="GO" id="GO:0005739">
    <property type="term" value="C:mitochondrion"/>
    <property type="evidence" value="ECO:0007669"/>
    <property type="project" value="TreeGrafter"/>
</dbReference>
<feature type="domain" description="Alcohol dehydrogenase-like C-terminal" evidence="1">
    <location>
        <begin position="40"/>
        <end position="119"/>
    </location>
</feature>
<accession>A0A9X0AZL7</accession>
<keyword evidence="3" id="KW-1185">Reference proteome</keyword>
<dbReference type="Proteomes" id="UP001152300">
    <property type="component" value="Unassembled WGS sequence"/>
</dbReference>
<dbReference type="PROSITE" id="PS01162">
    <property type="entry name" value="QOR_ZETA_CRYSTAL"/>
    <property type="match status" value="1"/>
</dbReference>
<evidence type="ECO:0000259" key="1">
    <source>
        <dbReference type="Pfam" id="PF00107"/>
    </source>
</evidence>
<dbReference type="GO" id="GO:0016491">
    <property type="term" value="F:oxidoreductase activity"/>
    <property type="evidence" value="ECO:0007669"/>
    <property type="project" value="InterPro"/>
</dbReference>
<comment type="caution">
    <text evidence="2">The sequence shown here is derived from an EMBL/GenBank/DDBJ whole genome shotgun (WGS) entry which is preliminary data.</text>
</comment>
<dbReference type="GO" id="GO:0008270">
    <property type="term" value="F:zinc ion binding"/>
    <property type="evidence" value="ECO:0007669"/>
    <property type="project" value="InterPro"/>
</dbReference>
<name>A0A9X0AZL7_9HELO</name>
<protein>
    <recommendedName>
        <fullName evidence="1">Alcohol dehydrogenase-like C-terminal domain-containing protein</fullName>
    </recommendedName>
</protein>
<dbReference type="InterPro" id="IPR051397">
    <property type="entry name" value="Zn-ADH-like_protein"/>
</dbReference>
<evidence type="ECO:0000313" key="2">
    <source>
        <dbReference type="EMBL" id="KAJ8070123.1"/>
    </source>
</evidence>
<dbReference type="Pfam" id="PF00107">
    <property type="entry name" value="ADH_zinc_N"/>
    <property type="match status" value="1"/>
</dbReference>
<dbReference type="AlphaFoldDB" id="A0A9X0AZL7"/>
<dbReference type="InterPro" id="IPR002364">
    <property type="entry name" value="Quin_OxRdtase/zeta-crystal_CS"/>
</dbReference>